<evidence type="ECO:0000256" key="3">
    <source>
        <dbReference type="ARBA" id="ARBA00022723"/>
    </source>
</evidence>
<evidence type="ECO:0000256" key="6">
    <source>
        <dbReference type="ARBA" id="ARBA00038405"/>
    </source>
</evidence>
<dbReference type="GO" id="GO:0010597">
    <property type="term" value="P:green leaf volatile biosynthetic process"/>
    <property type="evidence" value="ECO:0007669"/>
    <property type="project" value="UniProtKB-ARBA"/>
</dbReference>
<dbReference type="GO" id="GO:0102884">
    <property type="term" value="F:alpha-zingiberene synthase activity"/>
    <property type="evidence" value="ECO:0007669"/>
    <property type="project" value="UniProtKB-EC"/>
</dbReference>
<dbReference type="SUPFAM" id="SSF48576">
    <property type="entry name" value="Terpenoid synthases"/>
    <property type="match status" value="1"/>
</dbReference>
<evidence type="ECO:0000259" key="8">
    <source>
        <dbReference type="Pfam" id="PF03936"/>
    </source>
</evidence>
<organism evidence="9">
    <name type="scientific">Taiwania cryptomerioides</name>
    <name type="common">Coffin tree</name>
    <dbReference type="NCBI Taxonomy" id="50187"/>
    <lineage>
        <taxon>Eukaryota</taxon>
        <taxon>Viridiplantae</taxon>
        <taxon>Streptophyta</taxon>
        <taxon>Embryophyta</taxon>
        <taxon>Tracheophyta</taxon>
        <taxon>Spermatophyta</taxon>
        <taxon>Pinopsida</taxon>
        <taxon>Pinidae</taxon>
        <taxon>Conifers II</taxon>
        <taxon>Cupressales</taxon>
        <taxon>Cupressaceae</taxon>
        <taxon>Taiwania</taxon>
    </lineage>
</organism>
<accession>A0A6B8N414</accession>
<sequence length="606" mass="70956">MAETAVLVETSYVTPATGICNGNAKTEENAVVRRIGEYHANVWERDFLESLSSPYGAPSYLERVETLVKEIKLEAFNSLLGEGEISPSSYDLLERFSIVDVVQRLGIGRHFEKEIKAVLDYTYKYWSENGICWGRDNVIVDLRTTALGFRILRLNGYPVSSDVFNNFKDKEGQFVCPTKQSESQIRIMLSLYQASEISFPGENIMREAKAFASTYLKQALENSQELKEKAQLLAEVEYVMRYPWRCKVPRWEAWNSIQIFRQDTDAWMLMEGIYKVPIEWSKKILELAIVDFNILQSHHQNELKHLAEWWDEAIVKQLSFFRHRHVEYYFWYTCGLYEPEYAATRLCYAKLGTVITVVDDIFDTYGTIDELIPFREALINWDMSIMDQLPNYMQISLQFAHKTYMDIVAEAEKIQGPRARKWMKEYWTTLIWAEFQDAEWIANDYHPTLSEYLKNSLISSTVPVVTFFPMILINTYLRDDILERVNKFESSVAWGCRLIDDSKDFQHEQEHGETASWIECYVRDNPGTTREQALDHVSMLIELSIEELTKERLFYDHDIPTSCKRLYFDSMYRSVAFIWRDIDGFSISHEGTKEDIMKILIHPVPL</sequence>
<comment type="cofactor">
    <cofactor evidence="2">
        <name>Mg(2+)</name>
        <dbReference type="ChEBI" id="CHEBI:18420"/>
    </cofactor>
</comment>
<proteinExistence type="evidence at transcript level"/>
<gene>
    <name evidence="9" type="primary">TPS1</name>
</gene>
<dbReference type="Pfam" id="PF03936">
    <property type="entry name" value="Terpene_synth_C"/>
    <property type="match status" value="1"/>
</dbReference>
<dbReference type="GO" id="GO:0000287">
    <property type="term" value="F:magnesium ion binding"/>
    <property type="evidence" value="ECO:0007669"/>
    <property type="project" value="InterPro"/>
</dbReference>
<dbReference type="PANTHER" id="PTHR31739">
    <property type="entry name" value="ENT-COPALYL DIPHOSPHATE SYNTHASE, CHLOROPLASTIC"/>
    <property type="match status" value="1"/>
</dbReference>
<evidence type="ECO:0000256" key="5">
    <source>
        <dbReference type="ARBA" id="ARBA00023239"/>
    </source>
</evidence>
<name>A0A6B8N414_TAICR</name>
<dbReference type="Gene3D" id="1.10.600.10">
    <property type="entry name" value="Farnesyl Diphosphate Synthase"/>
    <property type="match status" value="1"/>
</dbReference>
<dbReference type="SFLD" id="SFLDG01019">
    <property type="entry name" value="Terpene_Cyclase_Like_1_C_Termi"/>
    <property type="match status" value="1"/>
</dbReference>
<dbReference type="InterPro" id="IPR008949">
    <property type="entry name" value="Isoprenoid_synthase_dom_sf"/>
</dbReference>
<evidence type="ECO:0000313" key="9">
    <source>
        <dbReference type="EMBL" id="QGN65607.1"/>
    </source>
</evidence>
<dbReference type="GO" id="GO:0010333">
    <property type="term" value="F:terpene synthase activity"/>
    <property type="evidence" value="ECO:0007669"/>
    <property type="project" value="InterPro"/>
</dbReference>
<dbReference type="EMBL" id="MK404538">
    <property type="protein sequence ID" value="QGN65607.1"/>
    <property type="molecule type" value="mRNA"/>
</dbReference>
<evidence type="ECO:0000256" key="1">
    <source>
        <dbReference type="ARBA" id="ARBA00001936"/>
    </source>
</evidence>
<dbReference type="SFLD" id="SFLDG01014">
    <property type="entry name" value="Terpene_Cyclase_Like_1_N-term"/>
    <property type="match status" value="1"/>
</dbReference>
<dbReference type="SUPFAM" id="SSF48239">
    <property type="entry name" value="Terpenoid cyclases/Protein prenyltransferases"/>
    <property type="match status" value="1"/>
</dbReference>
<dbReference type="Pfam" id="PF01397">
    <property type="entry name" value="Terpene_synth"/>
    <property type="match status" value="1"/>
</dbReference>
<dbReference type="GO" id="GO:0016102">
    <property type="term" value="P:diterpenoid biosynthetic process"/>
    <property type="evidence" value="ECO:0007669"/>
    <property type="project" value="InterPro"/>
</dbReference>
<dbReference type="AlphaFoldDB" id="A0A6B8N414"/>
<comment type="cofactor">
    <cofactor evidence="1">
        <name>Mn(2+)</name>
        <dbReference type="ChEBI" id="CHEBI:29035"/>
    </cofactor>
</comment>
<keyword evidence="5 9" id="KW-0456">Lyase</keyword>
<dbReference type="InterPro" id="IPR034741">
    <property type="entry name" value="Terpene_cyclase-like_1_C"/>
</dbReference>
<dbReference type="EC" id="4.2.3.65" evidence="9"/>
<dbReference type="SFLD" id="SFLDS00005">
    <property type="entry name" value="Isoprenoid_Synthase_Type_I"/>
    <property type="match status" value="1"/>
</dbReference>
<reference evidence="9" key="1">
    <citation type="submission" date="2019-01" db="EMBL/GenBank/DDBJ databases">
        <authorList>
            <person name="Ma L.-T."/>
            <person name="Chu F.-H."/>
        </authorList>
    </citation>
    <scope>NUCLEOTIDE SEQUENCE</scope>
    <source>
        <tissue evidence="9">Mature needles and cones</tissue>
    </source>
</reference>
<dbReference type="Gene3D" id="1.50.10.130">
    <property type="entry name" value="Terpene synthase, N-terminal domain"/>
    <property type="match status" value="1"/>
</dbReference>
<dbReference type="PANTHER" id="PTHR31739:SF25">
    <property type="entry name" value="(E,E)-GERANYLLINALOOL SYNTHASE"/>
    <property type="match status" value="1"/>
</dbReference>
<feature type="domain" description="Terpene synthase metal-binding" evidence="8">
    <location>
        <begin position="315"/>
        <end position="542"/>
    </location>
</feature>
<dbReference type="InterPro" id="IPR050148">
    <property type="entry name" value="Terpene_synthase-like"/>
</dbReference>
<keyword evidence="4" id="KW-0460">Magnesium</keyword>
<protein>
    <submittedName>
        <fullName evidence="9">Terpene synthase 1</fullName>
        <ecNumber evidence="9">4.2.3.65</ecNumber>
    </submittedName>
</protein>
<dbReference type="InterPro" id="IPR001906">
    <property type="entry name" value="Terpene_synth_N"/>
</dbReference>
<feature type="domain" description="Terpene synthase N-terminal" evidence="7">
    <location>
        <begin position="42"/>
        <end position="239"/>
    </location>
</feature>
<comment type="similarity">
    <text evidence="6">Belongs to the terpene synthase family. Tpsa subfamily.</text>
</comment>
<dbReference type="InterPro" id="IPR036965">
    <property type="entry name" value="Terpene_synth_N_sf"/>
</dbReference>
<evidence type="ECO:0000259" key="7">
    <source>
        <dbReference type="Pfam" id="PF01397"/>
    </source>
</evidence>
<keyword evidence="3" id="KW-0479">Metal-binding</keyword>
<dbReference type="FunFam" id="1.50.10.130:FF:000002">
    <property type="entry name" value="Ent-copalyl diphosphate synthase, chloroplastic"/>
    <property type="match status" value="1"/>
</dbReference>
<dbReference type="InterPro" id="IPR044814">
    <property type="entry name" value="Terpene_cyclase_plant_C1"/>
</dbReference>
<dbReference type="InterPro" id="IPR005630">
    <property type="entry name" value="Terpene_synthase_metal-bd"/>
</dbReference>
<dbReference type="InterPro" id="IPR008930">
    <property type="entry name" value="Terpenoid_cyclase/PrenylTrfase"/>
</dbReference>
<evidence type="ECO:0000256" key="4">
    <source>
        <dbReference type="ARBA" id="ARBA00022842"/>
    </source>
</evidence>
<evidence type="ECO:0000256" key="2">
    <source>
        <dbReference type="ARBA" id="ARBA00001946"/>
    </source>
</evidence>
<dbReference type="CDD" id="cd00684">
    <property type="entry name" value="Terpene_cyclase_plant_C1"/>
    <property type="match status" value="1"/>
</dbReference>